<dbReference type="FunFam" id="3.40.50.1820:FF:000064">
    <property type="entry name" value="Sn1-specific diacylglycerol lipase beta"/>
    <property type="match status" value="1"/>
</dbReference>
<proteinExistence type="inferred from homology"/>
<feature type="transmembrane region" description="Helical" evidence="23">
    <location>
        <begin position="131"/>
        <end position="156"/>
    </location>
</feature>
<dbReference type="GO" id="GO:0046340">
    <property type="term" value="P:diacylglycerol catabolic process"/>
    <property type="evidence" value="ECO:0007669"/>
    <property type="project" value="TreeGrafter"/>
</dbReference>
<evidence type="ECO:0000256" key="22">
    <source>
        <dbReference type="ARBA" id="ARBA00083401"/>
    </source>
</evidence>
<evidence type="ECO:0000256" key="23">
    <source>
        <dbReference type="SAM" id="Phobius"/>
    </source>
</evidence>
<evidence type="ECO:0000256" key="8">
    <source>
        <dbReference type="ARBA" id="ARBA00022801"/>
    </source>
</evidence>
<organism evidence="25 26">
    <name type="scientific">Hymenochirus boettgeri</name>
    <name type="common">Congo dwarf clawed frog</name>
    <dbReference type="NCBI Taxonomy" id="247094"/>
    <lineage>
        <taxon>Eukaryota</taxon>
        <taxon>Metazoa</taxon>
        <taxon>Chordata</taxon>
        <taxon>Craniata</taxon>
        <taxon>Vertebrata</taxon>
        <taxon>Euteleostomi</taxon>
        <taxon>Amphibia</taxon>
        <taxon>Batrachia</taxon>
        <taxon>Anura</taxon>
        <taxon>Pipoidea</taxon>
        <taxon>Pipidae</taxon>
        <taxon>Pipinae</taxon>
        <taxon>Hymenochirus</taxon>
    </lineage>
</organism>
<keyword evidence="6 23" id="KW-0812">Transmembrane</keyword>
<evidence type="ECO:0000259" key="24">
    <source>
        <dbReference type="Pfam" id="PF01764"/>
    </source>
</evidence>
<sequence>MPGLLMFGRRWAIASDDLVFPGAFELLVRLVWWIGMLVLYFIHKGHFDCVGGAILRSYLIVLITLLAAIICVVSAIVYVSMQGTITNPGPRKCMPKLVYVRLALYLPEFAWAVMGAIWVSDNRMKCDTVVVYFILFAVIASWGIIFLTTVAIVIVFDPLGKKKTFYRSNDFQNLESSQSDQVFYNIRKASTRVWENRIRLLCCCIGNDNDNRVAFSSIAELLCEYFADTDLVPSDIAAGLTLLHQEQDKVELSRDPDEVICRSPTQYTRDDLEMELDKAAHYMQFAAAAYGWPLYIYSSPLTGICKLCGECFQNRTAQNDIVGGDNLNCHFGSILQTTGLQYRDFIYISFHNRIYEIPFFVAIDHKTEAIIVAVRGTLSLEDVLTDLSADCETLHIEGVAGDLYAHKGITQAASYVYKKLINDGILNQAFTTAPEYKLVIVGHSLGAGAAAVLAVMLRNSFPTLICYAFSPPGGLLSKDLADHSKNFIISIILGKDLVTRLSLPNMEDLKNKILRMVVNCNRPKYQILLRGCWYEIFGGTPDNFPTELDNRNFESLAQPLLAEQTLVHRSPSYNTLIEASPLETPQYPLLFLPGKIIHLFEERRSGCLCLSDVKYSATWSKETSFSSIYISPRMITDHMPDIVLKALRGLSTERNNCSSCQAPPGVLATNQI</sequence>
<dbReference type="InterPro" id="IPR002921">
    <property type="entry name" value="Fungal_lipase-type"/>
</dbReference>
<keyword evidence="13 23" id="KW-0472">Membrane</keyword>
<dbReference type="OrthoDB" id="438440at2759"/>
<evidence type="ECO:0000256" key="6">
    <source>
        <dbReference type="ARBA" id="ARBA00022692"/>
    </source>
</evidence>
<protein>
    <recommendedName>
        <fullName evidence="20">Diacylglycerol lipase-beta</fullName>
        <ecNumber evidence="16">3.1.1.116</ecNumber>
    </recommendedName>
    <alternativeName>
        <fullName evidence="22">PUFA-specific triacylglycerol lipase</fullName>
    </alternativeName>
    <alternativeName>
        <fullName evidence="21">Sn1-specific diacylglycerol lipase beta</fullName>
    </alternativeName>
</protein>
<evidence type="ECO:0000256" key="14">
    <source>
        <dbReference type="ARBA" id="ARBA00023369"/>
    </source>
</evidence>
<dbReference type="SUPFAM" id="SSF53474">
    <property type="entry name" value="alpha/beta-Hydrolases"/>
    <property type="match status" value="1"/>
</dbReference>
<evidence type="ECO:0000313" key="25">
    <source>
        <dbReference type="EMBL" id="KAG8433079.1"/>
    </source>
</evidence>
<dbReference type="GO" id="GO:0047372">
    <property type="term" value="F:monoacylglycerol lipase activity"/>
    <property type="evidence" value="ECO:0007669"/>
    <property type="project" value="UniProtKB-ARBA"/>
</dbReference>
<evidence type="ECO:0000256" key="1">
    <source>
        <dbReference type="ARBA" id="ARBA00001913"/>
    </source>
</evidence>
<keyword evidence="11 23" id="KW-1133">Transmembrane helix</keyword>
<dbReference type="EMBL" id="JAACNH010000009">
    <property type="protein sequence ID" value="KAG8433079.1"/>
    <property type="molecule type" value="Genomic_DNA"/>
</dbReference>
<name>A0A8T2IJW7_9PIPI</name>
<evidence type="ECO:0000256" key="10">
    <source>
        <dbReference type="ARBA" id="ARBA00022963"/>
    </source>
</evidence>
<gene>
    <name evidence="25" type="ORF">GDO86_017384</name>
</gene>
<dbReference type="InterPro" id="IPR052214">
    <property type="entry name" value="DAG_Lipase-Related"/>
</dbReference>
<comment type="catalytic activity">
    <reaction evidence="17">
        <text>1,2,3-(4Z,7Z,10Z,13Z,16Z,19Z-docosahexaenoyl)-glycerol + H2O = 1,2-di-(4Z,7Z,10Z,13Z,16Z,19Z-docosahexaenoyl)-glycerol + (4Z,7Z,10Z,13Z,16Z,19Z)-docosahexaenoate + H(+)</text>
        <dbReference type="Rhea" id="RHEA:63436"/>
        <dbReference type="ChEBI" id="CHEBI:15377"/>
        <dbReference type="ChEBI" id="CHEBI:15378"/>
        <dbReference type="ChEBI" id="CHEBI:77016"/>
        <dbReference type="ChEBI" id="CHEBI:147311"/>
        <dbReference type="ChEBI" id="CHEBI:228170"/>
    </reaction>
</comment>
<keyword evidence="10" id="KW-0442">Lipid degradation</keyword>
<evidence type="ECO:0000256" key="7">
    <source>
        <dbReference type="ARBA" id="ARBA00022723"/>
    </source>
</evidence>
<evidence type="ECO:0000256" key="19">
    <source>
        <dbReference type="ARBA" id="ARBA00056838"/>
    </source>
</evidence>
<feature type="transmembrane region" description="Helical" evidence="23">
    <location>
        <begin position="98"/>
        <end position="119"/>
    </location>
</feature>
<feature type="domain" description="Fungal lipase-type" evidence="24">
    <location>
        <begin position="371"/>
        <end position="503"/>
    </location>
</feature>
<dbReference type="Proteomes" id="UP000812440">
    <property type="component" value="Chromosome 9"/>
</dbReference>
<evidence type="ECO:0000256" key="18">
    <source>
        <dbReference type="ARBA" id="ARBA00052740"/>
    </source>
</evidence>
<evidence type="ECO:0000256" key="13">
    <source>
        <dbReference type="ARBA" id="ARBA00023136"/>
    </source>
</evidence>
<dbReference type="Pfam" id="PF01764">
    <property type="entry name" value="Lipase_3"/>
    <property type="match status" value="1"/>
</dbReference>
<dbReference type="EC" id="3.1.1.116" evidence="16"/>
<dbReference type="PANTHER" id="PTHR45792:SF2">
    <property type="entry name" value="DIACYLGLYCEROL LIPASE-BETA"/>
    <property type="match status" value="1"/>
</dbReference>
<accession>A0A8T2IJW7</accession>
<dbReference type="GO" id="GO:0004806">
    <property type="term" value="F:triacylglycerol lipase activity"/>
    <property type="evidence" value="ECO:0007669"/>
    <property type="project" value="UniProtKB-EC"/>
</dbReference>
<dbReference type="GO" id="GO:0046872">
    <property type="term" value="F:metal ion binding"/>
    <property type="evidence" value="ECO:0007669"/>
    <property type="project" value="UniProtKB-KW"/>
</dbReference>
<dbReference type="GO" id="GO:0005737">
    <property type="term" value="C:cytoplasm"/>
    <property type="evidence" value="ECO:0007669"/>
    <property type="project" value="TreeGrafter"/>
</dbReference>
<evidence type="ECO:0000256" key="17">
    <source>
        <dbReference type="ARBA" id="ARBA00051030"/>
    </source>
</evidence>
<feature type="transmembrane region" description="Helical" evidence="23">
    <location>
        <begin position="54"/>
        <end position="78"/>
    </location>
</feature>
<dbReference type="AlphaFoldDB" id="A0A8T2IJW7"/>
<evidence type="ECO:0000256" key="2">
    <source>
        <dbReference type="ARBA" id="ARBA00004651"/>
    </source>
</evidence>
<evidence type="ECO:0000256" key="20">
    <source>
        <dbReference type="ARBA" id="ARBA00069149"/>
    </source>
</evidence>
<evidence type="ECO:0000256" key="11">
    <source>
        <dbReference type="ARBA" id="ARBA00022989"/>
    </source>
</evidence>
<evidence type="ECO:0000313" key="26">
    <source>
        <dbReference type="Proteomes" id="UP000812440"/>
    </source>
</evidence>
<evidence type="ECO:0000256" key="21">
    <source>
        <dbReference type="ARBA" id="ARBA00082880"/>
    </source>
</evidence>
<keyword evidence="26" id="KW-1185">Reference proteome</keyword>
<comment type="caution">
    <text evidence="25">The sequence shown here is derived from an EMBL/GenBank/DDBJ whole genome shotgun (WGS) entry which is preliminary data.</text>
</comment>
<feature type="transmembrane region" description="Helical" evidence="23">
    <location>
        <begin position="20"/>
        <end position="42"/>
    </location>
</feature>
<comment type="similarity">
    <text evidence="3">Belongs to the AB hydrolase superfamily. Lipase family.</text>
</comment>
<keyword evidence="9" id="KW-0106">Calcium</keyword>
<keyword evidence="4" id="KW-1003">Cell membrane</keyword>
<comment type="subcellular location">
    <subcellularLocation>
        <location evidence="2">Cell membrane</location>
        <topology evidence="2">Multi-pass membrane protein</topology>
    </subcellularLocation>
</comment>
<keyword evidence="8" id="KW-0378">Hydrolase</keyword>
<comment type="cofactor">
    <cofactor evidence="1">
        <name>Ca(2+)</name>
        <dbReference type="ChEBI" id="CHEBI:29108"/>
    </cofactor>
</comment>
<dbReference type="GO" id="GO:0022008">
    <property type="term" value="P:neurogenesis"/>
    <property type="evidence" value="ECO:0007669"/>
    <property type="project" value="TreeGrafter"/>
</dbReference>
<comment type="catalytic activity">
    <reaction evidence="15">
        <text>a 1,2-diacyl-sn-glycerol + H2O = a 2-acylglycerol + a fatty acid + H(+)</text>
        <dbReference type="Rhea" id="RHEA:33275"/>
        <dbReference type="ChEBI" id="CHEBI:15377"/>
        <dbReference type="ChEBI" id="CHEBI:15378"/>
        <dbReference type="ChEBI" id="CHEBI:17389"/>
        <dbReference type="ChEBI" id="CHEBI:17815"/>
        <dbReference type="ChEBI" id="CHEBI:28868"/>
        <dbReference type="EC" id="3.1.1.116"/>
    </reaction>
    <physiologicalReaction direction="left-to-right" evidence="15">
        <dbReference type="Rhea" id="RHEA:33276"/>
    </physiologicalReaction>
</comment>
<dbReference type="CDD" id="cd00519">
    <property type="entry name" value="Lipase_3"/>
    <property type="match status" value="1"/>
</dbReference>
<dbReference type="Gene3D" id="3.40.50.1820">
    <property type="entry name" value="alpha/beta hydrolase"/>
    <property type="match status" value="1"/>
</dbReference>
<evidence type="ECO:0000256" key="12">
    <source>
        <dbReference type="ARBA" id="ARBA00023098"/>
    </source>
</evidence>
<comment type="function">
    <text evidence="19">Lipase that catalyzes the hydrolysis of arachidonic acid (AA)-esterified diacylglycerols (DAGs) to produce the principal endocannabinoid, 2-arachidonoylglycerol (2-AG) which can be further cleaved by downstream enzymes to release arachidonic acid (AA) for cyclooxygenase (COX)-mediated eicosanoid production. Preferentially hydrolyzes DAGs at the sn-1 position in a calcium-dependent manner and has negligible activity against other lipids including monoacylglycerols and phospholipids. Plays a key role in the regulation of 2-AG and AA pools utilized by COX1/2 to generate lipid mediators of macrophage and microglia inflammatory responses. Also functions as a polyunsaturated fatty acids-specific triacylglycerol lipase in macrophages. Plays an important role to support the metabolic and signaling demands of macrophages.</text>
</comment>
<comment type="catalytic activity">
    <reaction evidence="14">
        <text>a triacylglycerol + H2O = a diacylglycerol + a fatty acid + H(+)</text>
        <dbReference type="Rhea" id="RHEA:12044"/>
        <dbReference type="ChEBI" id="CHEBI:15377"/>
        <dbReference type="ChEBI" id="CHEBI:15378"/>
        <dbReference type="ChEBI" id="CHEBI:17855"/>
        <dbReference type="ChEBI" id="CHEBI:18035"/>
        <dbReference type="ChEBI" id="CHEBI:28868"/>
        <dbReference type="EC" id="3.1.1.3"/>
    </reaction>
    <physiologicalReaction direction="left-to-right" evidence="14">
        <dbReference type="Rhea" id="RHEA:12045"/>
    </physiologicalReaction>
</comment>
<evidence type="ECO:0000256" key="9">
    <source>
        <dbReference type="ARBA" id="ARBA00022837"/>
    </source>
</evidence>
<keyword evidence="7" id="KW-0479">Metal-binding</keyword>
<reference evidence="25" key="1">
    <citation type="thesis" date="2020" institute="ProQuest LLC" country="789 East Eisenhower Parkway, Ann Arbor, MI, USA">
        <title>Comparative Genomics and Chromosome Evolution.</title>
        <authorList>
            <person name="Mudd A.B."/>
        </authorList>
    </citation>
    <scope>NUCLEOTIDE SEQUENCE</scope>
    <source>
        <strain evidence="25">Female2</strain>
        <tissue evidence="25">Blood</tissue>
    </source>
</reference>
<evidence type="ECO:0000256" key="15">
    <source>
        <dbReference type="ARBA" id="ARBA00024531"/>
    </source>
</evidence>
<dbReference type="PANTHER" id="PTHR45792">
    <property type="entry name" value="DIACYLGLYCEROL LIPASE HOMOLOG-RELATED"/>
    <property type="match status" value="1"/>
</dbReference>
<dbReference type="GO" id="GO:0005886">
    <property type="term" value="C:plasma membrane"/>
    <property type="evidence" value="ECO:0007669"/>
    <property type="project" value="UniProtKB-SubCell"/>
</dbReference>
<comment type="catalytic activity">
    <reaction evidence="18">
        <text>1,2,3-tri-(5Z,8Z,11Z,14Z-eicosatetraenoyl)-glycerol + H2O = 1,2-di-(5Z,8Z,11Z,14Z-eicosatetraenoyl)-glycerol + (5Z,8Z,11Z,14Z)-eicosatetraenoate + H(+)</text>
        <dbReference type="Rhea" id="RHEA:63432"/>
        <dbReference type="ChEBI" id="CHEBI:15377"/>
        <dbReference type="ChEBI" id="CHEBI:15378"/>
        <dbReference type="ChEBI" id="CHEBI:32395"/>
        <dbReference type="ChEBI" id="CHEBI:147308"/>
        <dbReference type="ChEBI" id="CHEBI:228166"/>
    </reaction>
    <physiologicalReaction direction="left-to-right" evidence="18">
        <dbReference type="Rhea" id="RHEA:63433"/>
    </physiologicalReaction>
</comment>
<evidence type="ECO:0000256" key="5">
    <source>
        <dbReference type="ARBA" id="ARBA00022553"/>
    </source>
</evidence>
<dbReference type="InterPro" id="IPR029058">
    <property type="entry name" value="AB_hydrolase_fold"/>
</dbReference>
<keyword evidence="5" id="KW-0597">Phosphoprotein</keyword>
<evidence type="ECO:0000256" key="4">
    <source>
        <dbReference type="ARBA" id="ARBA00022475"/>
    </source>
</evidence>
<evidence type="ECO:0000256" key="16">
    <source>
        <dbReference type="ARBA" id="ARBA00026104"/>
    </source>
</evidence>
<keyword evidence="12" id="KW-0443">Lipid metabolism</keyword>
<evidence type="ECO:0000256" key="3">
    <source>
        <dbReference type="ARBA" id="ARBA00010701"/>
    </source>
</evidence>
<dbReference type="GO" id="GO:0019369">
    <property type="term" value="P:arachidonate metabolic process"/>
    <property type="evidence" value="ECO:0007669"/>
    <property type="project" value="TreeGrafter"/>
</dbReference>